<dbReference type="Gene3D" id="1.10.510.10">
    <property type="entry name" value="Transferase(Phosphotransferase) domain 1"/>
    <property type="match status" value="1"/>
</dbReference>
<reference evidence="14" key="4">
    <citation type="submission" date="2025-08" db="UniProtKB">
        <authorList>
            <consortium name="Ensembl"/>
        </authorList>
    </citation>
    <scope>IDENTIFICATION</scope>
</reference>
<feature type="region of interest" description="Disordered" evidence="11">
    <location>
        <begin position="285"/>
        <end position="396"/>
    </location>
</feature>
<name>A0A4W4EA75_ELEEL</name>
<accession>A0A4W4EA75</accession>
<evidence type="ECO:0000256" key="2">
    <source>
        <dbReference type="ARBA" id="ARBA00022527"/>
    </source>
</evidence>
<reference evidence="14" key="3">
    <citation type="submission" date="2020-05" db="EMBL/GenBank/DDBJ databases">
        <title>Electrophorus electricus (electric eel) genome, fEleEle1, primary haplotype.</title>
        <authorList>
            <person name="Myers G."/>
            <person name="Meyer A."/>
            <person name="Fedrigo O."/>
            <person name="Formenti G."/>
            <person name="Rhie A."/>
            <person name="Tracey A."/>
            <person name="Sims Y."/>
            <person name="Jarvis E.D."/>
        </authorList>
    </citation>
    <scope>NUCLEOTIDE SEQUENCE [LARGE SCALE GENOMIC DNA]</scope>
</reference>
<dbReference type="FunFam" id="1.10.510.10:FF:000251">
    <property type="entry name" value="eukaryotic translation initiation factor 2-alpha kinase 3"/>
    <property type="match status" value="1"/>
</dbReference>
<feature type="domain" description="DRBM" evidence="13">
    <location>
        <begin position="7"/>
        <end position="79"/>
    </location>
</feature>
<proteinExistence type="inferred from homology"/>
<feature type="compositionally biased region" description="Low complexity" evidence="11">
    <location>
        <begin position="285"/>
        <end position="296"/>
    </location>
</feature>
<comment type="similarity">
    <text evidence="8">Belongs to the protein kinase superfamily. Ser/Thr protein kinase family. GCN2 subfamily.</text>
</comment>
<dbReference type="GO" id="GO:0003723">
    <property type="term" value="F:RNA binding"/>
    <property type="evidence" value="ECO:0007669"/>
    <property type="project" value="UniProtKB-UniRule"/>
</dbReference>
<dbReference type="PANTHER" id="PTHR11042">
    <property type="entry name" value="EUKARYOTIC TRANSLATION INITIATION FACTOR 2-ALPHA KINASE EIF2-ALPHA KINASE -RELATED"/>
    <property type="match status" value="1"/>
</dbReference>
<dbReference type="InterPro" id="IPR014720">
    <property type="entry name" value="dsRBD_dom"/>
</dbReference>
<evidence type="ECO:0000259" key="12">
    <source>
        <dbReference type="PROSITE" id="PS50011"/>
    </source>
</evidence>
<feature type="compositionally biased region" description="Polar residues" evidence="11">
    <location>
        <begin position="297"/>
        <end position="308"/>
    </location>
</feature>
<gene>
    <name evidence="14" type="primary">EIF2AK2</name>
</gene>
<organism evidence="14 15">
    <name type="scientific">Electrophorus electricus</name>
    <name type="common">Electric eel</name>
    <name type="synonym">Gymnotus electricus</name>
    <dbReference type="NCBI Taxonomy" id="8005"/>
    <lineage>
        <taxon>Eukaryota</taxon>
        <taxon>Metazoa</taxon>
        <taxon>Chordata</taxon>
        <taxon>Craniata</taxon>
        <taxon>Vertebrata</taxon>
        <taxon>Euteleostomi</taxon>
        <taxon>Actinopterygii</taxon>
        <taxon>Neopterygii</taxon>
        <taxon>Teleostei</taxon>
        <taxon>Ostariophysi</taxon>
        <taxon>Gymnotiformes</taxon>
        <taxon>Gymnotoidei</taxon>
        <taxon>Gymnotidae</taxon>
        <taxon>Electrophorus</taxon>
    </lineage>
</organism>
<dbReference type="Ensembl" id="ENSEEET00000008934.2">
    <property type="protein sequence ID" value="ENSEEEP00000008821.2"/>
    <property type="gene ID" value="ENSEEEG00000004560.2"/>
</dbReference>
<dbReference type="SUPFAM" id="SSF56112">
    <property type="entry name" value="Protein kinase-like (PK-like)"/>
    <property type="match status" value="1"/>
</dbReference>
<evidence type="ECO:0000256" key="8">
    <source>
        <dbReference type="ARBA" id="ARBA00037982"/>
    </source>
</evidence>
<dbReference type="EC" id="2.7.11.1" evidence="1"/>
<feature type="compositionally biased region" description="Polar residues" evidence="11">
    <location>
        <begin position="379"/>
        <end position="396"/>
    </location>
</feature>
<evidence type="ECO:0000256" key="3">
    <source>
        <dbReference type="ARBA" id="ARBA00022553"/>
    </source>
</evidence>
<dbReference type="GeneTree" id="ENSGT00940000163863"/>
<keyword evidence="4" id="KW-0808">Transferase</keyword>
<keyword evidence="9" id="KW-0694">RNA-binding</keyword>
<feature type="domain" description="Protein kinase" evidence="12">
    <location>
        <begin position="407"/>
        <end position="686"/>
    </location>
</feature>
<sequence>MEAGPGRYVALLNELAQKKCWTVEYQEVNTEGPDHSKTYTTRAVVKTNSGTRIFPDASGRNKREAKQNAAKNAFCCLEKEEPVNSARAYCSSDSFPKLTQPNYTCWLNEYAQKNKIFFKTKEKTVMNPDLNAQFSYACQYVCGDREFPEAVGKGKKETKEAAAKLVHEELFKEQKTVVSDENGNGVQNPNISCLGSTLRHLNLSSYESTKADQNFKGIINQFCQKANLVHDFKLVGKRGPAHDPEFVFTVVINKKVYPEGRGKTAKEAQQNAAQQACCQIIKESRSNSQNSNQSTSLEDNSSSQTSNTELDDDDFSSSKSISKNQNTSESIVFRHSSVEKQNVMSPVSELRPLDTRPKRKLAPNFQISPGRSKEEAPSMNAQNLAKPSTKANSAFNQSDKSRFLEEFDSITRIGKGGFGCVFKAERKLEKKYYAVKMVKYTEKARREVDALASLDHTNIVRYYTAWIEDTAYSDEASDSSSTSNSGSGSVPKFLYIQIEFCEGKTLSVWIEERNSQRKQNTKRRQEATQIMKQVLEAVKYVHSKKLIHRDLKPANIMFGHEGGVKVVDFGLVAAEDADNDGGLLERTNRTGTRSYMSPEQMNQSSYDRKVDIFALGLIYFELLWHLGTVNEKQKIWANIRNKDLPKTFHEMFGLEHKLIQKMLSCNPEERPDAIELFSQLEKNTIVDHNVQQENRTY</sequence>
<dbReference type="InterPro" id="IPR000719">
    <property type="entry name" value="Prot_kinase_dom"/>
</dbReference>
<dbReference type="SMART" id="SM00358">
    <property type="entry name" value="DSRM"/>
    <property type="match status" value="3"/>
</dbReference>
<evidence type="ECO:0000256" key="9">
    <source>
        <dbReference type="PROSITE-ProRule" id="PRU00266"/>
    </source>
</evidence>
<dbReference type="SMART" id="SM00220">
    <property type="entry name" value="S_TKc"/>
    <property type="match status" value="1"/>
</dbReference>
<dbReference type="InterPro" id="IPR017441">
    <property type="entry name" value="Protein_kinase_ATP_BS"/>
</dbReference>
<dbReference type="InterPro" id="IPR050339">
    <property type="entry name" value="CC_SR_Kinase"/>
</dbReference>
<keyword evidence="15" id="KW-1185">Reference proteome</keyword>
<reference evidence="14" key="5">
    <citation type="submission" date="2025-09" db="UniProtKB">
        <authorList>
            <consortium name="Ensembl"/>
        </authorList>
    </citation>
    <scope>IDENTIFICATION</scope>
</reference>
<evidence type="ECO:0000256" key="6">
    <source>
        <dbReference type="ARBA" id="ARBA00022777"/>
    </source>
</evidence>
<evidence type="ECO:0000259" key="13">
    <source>
        <dbReference type="PROSITE" id="PS50137"/>
    </source>
</evidence>
<dbReference type="Pfam" id="PF00069">
    <property type="entry name" value="Pkinase"/>
    <property type="match status" value="1"/>
</dbReference>
<dbReference type="OMA" id="KIACEMM"/>
<feature type="domain" description="DRBM" evidence="13">
    <location>
        <begin position="102"/>
        <end position="172"/>
    </location>
</feature>
<dbReference type="AlphaFoldDB" id="A0A4W4EA75"/>
<evidence type="ECO:0000313" key="15">
    <source>
        <dbReference type="Proteomes" id="UP000314983"/>
    </source>
</evidence>
<dbReference type="GO" id="GO:0004694">
    <property type="term" value="F:eukaryotic translation initiation factor 2alpha kinase activity"/>
    <property type="evidence" value="ECO:0007669"/>
    <property type="project" value="TreeGrafter"/>
</dbReference>
<dbReference type="GO" id="GO:0005737">
    <property type="term" value="C:cytoplasm"/>
    <property type="evidence" value="ECO:0007669"/>
    <property type="project" value="TreeGrafter"/>
</dbReference>
<dbReference type="Gene3D" id="3.30.200.20">
    <property type="entry name" value="Phosphorylase Kinase, domain 1"/>
    <property type="match status" value="1"/>
</dbReference>
<dbReference type="PANTHER" id="PTHR11042:SF194">
    <property type="entry name" value="DOUBLE-STRANDED RNA ACTIVATED PROTEIN KINASE"/>
    <property type="match status" value="1"/>
</dbReference>
<reference evidence="15" key="2">
    <citation type="journal article" date="2017" name="Sci. Adv.">
        <title>A tail of two voltages: Proteomic comparison of the three electric organs of the electric eel.</title>
        <authorList>
            <person name="Traeger L.L."/>
            <person name="Sabat G."/>
            <person name="Barrett-Wilt G.A."/>
            <person name="Wells G.B."/>
            <person name="Sussman M.R."/>
        </authorList>
    </citation>
    <scope>NUCLEOTIDE SEQUENCE [LARGE SCALE GENOMIC DNA]</scope>
</reference>
<evidence type="ECO:0000256" key="1">
    <source>
        <dbReference type="ARBA" id="ARBA00012513"/>
    </source>
</evidence>
<dbReference type="FunFam" id="3.30.200.20:FF:000548">
    <property type="entry name" value="Z-DNA binding protein kinase"/>
    <property type="match status" value="1"/>
</dbReference>
<evidence type="ECO:0000256" key="10">
    <source>
        <dbReference type="PROSITE-ProRule" id="PRU10141"/>
    </source>
</evidence>
<dbReference type="Gene3D" id="3.30.160.20">
    <property type="match status" value="3"/>
</dbReference>
<dbReference type="STRING" id="8005.ENSEEEP00000008821"/>
<keyword evidence="3" id="KW-0597">Phosphoprotein</keyword>
<evidence type="ECO:0000256" key="7">
    <source>
        <dbReference type="ARBA" id="ARBA00022840"/>
    </source>
</evidence>
<dbReference type="CDD" id="cd20314">
    <property type="entry name" value="DSRM_EIF2AK2"/>
    <property type="match status" value="1"/>
</dbReference>
<dbReference type="PROSITE" id="PS00108">
    <property type="entry name" value="PROTEIN_KINASE_ST"/>
    <property type="match status" value="1"/>
</dbReference>
<dbReference type="GO" id="GO:0005524">
    <property type="term" value="F:ATP binding"/>
    <property type="evidence" value="ECO:0007669"/>
    <property type="project" value="UniProtKB-UniRule"/>
</dbReference>
<dbReference type="RefSeq" id="XP_035387431.1">
    <property type="nucleotide sequence ID" value="XM_035531538.1"/>
</dbReference>
<keyword evidence="2" id="KW-0723">Serine/threonine-protein kinase</keyword>
<feature type="domain" description="DRBM" evidence="13">
    <location>
        <begin position="214"/>
        <end position="282"/>
    </location>
</feature>
<feature type="binding site" evidence="10">
    <location>
        <position position="436"/>
    </location>
    <ligand>
        <name>ATP</name>
        <dbReference type="ChEBI" id="CHEBI:30616"/>
    </ligand>
</feature>
<dbReference type="SUPFAM" id="SSF54768">
    <property type="entry name" value="dsRNA-binding domain-like"/>
    <property type="match status" value="3"/>
</dbReference>
<dbReference type="PROSITE" id="PS50011">
    <property type="entry name" value="PROTEIN_KINASE_DOM"/>
    <property type="match status" value="1"/>
</dbReference>
<dbReference type="InterPro" id="IPR008271">
    <property type="entry name" value="Ser/Thr_kinase_AS"/>
</dbReference>
<reference evidence="15" key="1">
    <citation type="journal article" date="2014" name="Science">
        <title>Nonhuman genetics. Genomic basis for the convergent evolution of electric organs.</title>
        <authorList>
            <person name="Gallant J.R."/>
            <person name="Traeger L.L."/>
            <person name="Volkening J.D."/>
            <person name="Moffett H."/>
            <person name="Chen P.H."/>
            <person name="Novina C.D."/>
            <person name="Phillips G.N.Jr."/>
            <person name="Anand R."/>
            <person name="Wells G.B."/>
            <person name="Pinch M."/>
            <person name="Guth R."/>
            <person name="Unguez G.A."/>
            <person name="Albert J.S."/>
            <person name="Zakon H.H."/>
            <person name="Samanta M.P."/>
            <person name="Sussman M.R."/>
        </authorList>
    </citation>
    <scope>NUCLEOTIDE SEQUENCE [LARGE SCALE GENOMIC DNA]</scope>
</reference>
<evidence type="ECO:0000256" key="5">
    <source>
        <dbReference type="ARBA" id="ARBA00022741"/>
    </source>
</evidence>
<dbReference type="GO" id="GO:0005634">
    <property type="term" value="C:nucleus"/>
    <property type="evidence" value="ECO:0007669"/>
    <property type="project" value="TreeGrafter"/>
</dbReference>
<keyword evidence="7 10" id="KW-0067">ATP-binding</keyword>
<evidence type="ECO:0000313" key="14">
    <source>
        <dbReference type="Ensembl" id="ENSEEEP00000008821.2"/>
    </source>
</evidence>
<dbReference type="PROSITE" id="PS00107">
    <property type="entry name" value="PROTEIN_KINASE_ATP"/>
    <property type="match status" value="1"/>
</dbReference>
<keyword evidence="6" id="KW-0418">Kinase</keyword>
<dbReference type="GeneID" id="113579882"/>
<dbReference type="Pfam" id="PF00035">
    <property type="entry name" value="dsrm"/>
    <property type="match status" value="2"/>
</dbReference>
<dbReference type="InterPro" id="IPR011009">
    <property type="entry name" value="Kinase-like_dom_sf"/>
</dbReference>
<dbReference type="PROSITE" id="PS50137">
    <property type="entry name" value="DS_RBD"/>
    <property type="match status" value="3"/>
</dbReference>
<evidence type="ECO:0000256" key="4">
    <source>
        <dbReference type="ARBA" id="ARBA00022679"/>
    </source>
</evidence>
<keyword evidence="5 10" id="KW-0547">Nucleotide-binding</keyword>
<dbReference type="Proteomes" id="UP000314983">
    <property type="component" value="Chromosome 11"/>
</dbReference>
<protein>
    <recommendedName>
        <fullName evidence="1">non-specific serine/threonine protein kinase</fullName>
        <ecNumber evidence="1">2.7.11.1</ecNumber>
    </recommendedName>
</protein>
<dbReference type="RefSeq" id="XP_035387430.1">
    <property type="nucleotide sequence ID" value="XM_035531537.1"/>
</dbReference>
<evidence type="ECO:0000256" key="11">
    <source>
        <dbReference type="SAM" id="MobiDB-lite"/>
    </source>
</evidence>